<dbReference type="PANTHER" id="PTHR46577:SF1">
    <property type="entry name" value="HTH-TYPE TRANSCRIPTIONAL REGULATORY PROTEIN GABR"/>
    <property type="match status" value="1"/>
</dbReference>
<dbReference type="GO" id="GO:0008483">
    <property type="term" value="F:transaminase activity"/>
    <property type="evidence" value="ECO:0007669"/>
    <property type="project" value="UniProtKB-KW"/>
</dbReference>
<keyword evidence="5" id="KW-0804">Transcription</keyword>
<comment type="caution">
    <text evidence="8">The sequence shown here is derived from an EMBL/GenBank/DDBJ whole genome shotgun (WGS) entry which is preliminary data.</text>
</comment>
<proteinExistence type="inferred from homology"/>
<evidence type="ECO:0000256" key="4">
    <source>
        <dbReference type="ARBA" id="ARBA00023125"/>
    </source>
</evidence>
<dbReference type="InterPro" id="IPR015421">
    <property type="entry name" value="PyrdxlP-dep_Trfase_major"/>
</dbReference>
<dbReference type="AlphaFoldDB" id="A0AAE4AKL3"/>
<dbReference type="PROSITE" id="PS50949">
    <property type="entry name" value="HTH_GNTR"/>
    <property type="match status" value="1"/>
</dbReference>
<dbReference type="CDD" id="cd00609">
    <property type="entry name" value="AAT_like"/>
    <property type="match status" value="1"/>
</dbReference>
<dbReference type="Proteomes" id="UP001241537">
    <property type="component" value="Unassembled WGS sequence"/>
</dbReference>
<keyword evidence="9" id="KW-1185">Reference proteome</keyword>
<dbReference type="InterPro" id="IPR036388">
    <property type="entry name" value="WH-like_DNA-bd_sf"/>
</dbReference>
<name>A0AAE4AKL3_9FIRM</name>
<comment type="similarity">
    <text evidence="1">In the C-terminal section; belongs to the class-I pyridoxal-phosphate-dependent aminotransferase family.</text>
</comment>
<evidence type="ECO:0000256" key="1">
    <source>
        <dbReference type="ARBA" id="ARBA00005384"/>
    </source>
</evidence>
<dbReference type="GO" id="GO:0003677">
    <property type="term" value="F:DNA binding"/>
    <property type="evidence" value="ECO:0007669"/>
    <property type="project" value="UniProtKB-KW"/>
</dbReference>
<feature type="region of interest" description="Disordered" evidence="6">
    <location>
        <begin position="132"/>
        <end position="178"/>
    </location>
</feature>
<accession>A0AAE4AKL3</accession>
<dbReference type="EMBL" id="JAUSTO010000001">
    <property type="protein sequence ID" value="MDQ0151557.1"/>
    <property type="molecule type" value="Genomic_DNA"/>
</dbReference>
<evidence type="ECO:0000256" key="2">
    <source>
        <dbReference type="ARBA" id="ARBA00022898"/>
    </source>
</evidence>
<dbReference type="RefSeq" id="WP_106612022.1">
    <property type="nucleotide sequence ID" value="NZ_JAUSTO010000001.1"/>
</dbReference>
<dbReference type="SUPFAM" id="SSF53383">
    <property type="entry name" value="PLP-dependent transferases"/>
    <property type="match status" value="1"/>
</dbReference>
<keyword evidence="8" id="KW-0032">Aminotransferase</keyword>
<dbReference type="Gene3D" id="1.10.10.10">
    <property type="entry name" value="Winged helix-like DNA-binding domain superfamily/Winged helix DNA-binding domain"/>
    <property type="match status" value="1"/>
</dbReference>
<dbReference type="SMART" id="SM00345">
    <property type="entry name" value="HTH_GNTR"/>
    <property type="match status" value="1"/>
</dbReference>
<dbReference type="Pfam" id="PF00392">
    <property type="entry name" value="GntR"/>
    <property type="match status" value="1"/>
</dbReference>
<dbReference type="Gene3D" id="3.40.640.10">
    <property type="entry name" value="Type I PLP-dependent aspartate aminotransferase-like (Major domain)"/>
    <property type="match status" value="1"/>
</dbReference>
<gene>
    <name evidence="8" type="ORF">J2S20_000231</name>
</gene>
<keyword evidence="8" id="KW-0808">Transferase</keyword>
<evidence type="ECO:0000256" key="3">
    <source>
        <dbReference type="ARBA" id="ARBA00023015"/>
    </source>
</evidence>
<dbReference type="SUPFAM" id="SSF46785">
    <property type="entry name" value="Winged helix' DNA-binding domain"/>
    <property type="match status" value="1"/>
</dbReference>
<evidence type="ECO:0000313" key="8">
    <source>
        <dbReference type="EMBL" id="MDQ0151557.1"/>
    </source>
</evidence>
<dbReference type="InterPro" id="IPR036390">
    <property type="entry name" value="WH_DNA-bd_sf"/>
</dbReference>
<keyword evidence="4" id="KW-0238">DNA-binding</keyword>
<dbReference type="CDD" id="cd07377">
    <property type="entry name" value="WHTH_GntR"/>
    <property type="match status" value="1"/>
</dbReference>
<sequence length="436" mass="48986">MLTYPLDERGHERKYEYLYRRIKEDILSGAISAGERLPSKRALAEHLGISVVTVENAYNQLLDEGYVEVRARSGFYVNHLQLPTASSGTLQPPHTHPESQESYGPAAQTILQAQLPVRETEASLPQDQMQMTLPSAHTPRSASVSAPAYSPEAAPSAPELEQSLPAKNTPTAEPADTAPDFPFGSFLRIVREVLNDYREQLPLRPPNAGSRELRSALSSYLKHYRGMQAKPEQIIIGSGSEYLYGLVAQLFDRRVVYAIEGQSYEKIRLIYSAYARPYELLPMDSCGVSSEGLQNSQAGVLHVTPFHSYPTGITAPAAKRYEYLAWAKKRSAFIVEDDYESEFAVLRKPLETMYAMDHSGSVIYLNTFTKSLAPSMRVGYMVLPERLLPVYQEKLGFYSCTVPSLDQYVLAEYIGRGYLERRLNRIRRKLRQAAES</sequence>
<keyword evidence="3" id="KW-0805">Transcription regulation</keyword>
<feature type="compositionally biased region" description="Low complexity" evidence="6">
    <location>
        <begin position="139"/>
        <end position="158"/>
    </location>
</feature>
<evidence type="ECO:0000259" key="7">
    <source>
        <dbReference type="PROSITE" id="PS50949"/>
    </source>
</evidence>
<dbReference type="Pfam" id="PF00155">
    <property type="entry name" value="Aminotran_1_2"/>
    <property type="match status" value="1"/>
</dbReference>
<dbReference type="GO" id="GO:0030170">
    <property type="term" value="F:pyridoxal phosphate binding"/>
    <property type="evidence" value="ECO:0007669"/>
    <property type="project" value="InterPro"/>
</dbReference>
<evidence type="ECO:0000313" key="9">
    <source>
        <dbReference type="Proteomes" id="UP001241537"/>
    </source>
</evidence>
<organism evidence="8 9">
    <name type="scientific">Moryella indoligenes</name>
    <dbReference type="NCBI Taxonomy" id="371674"/>
    <lineage>
        <taxon>Bacteria</taxon>
        <taxon>Bacillati</taxon>
        <taxon>Bacillota</taxon>
        <taxon>Clostridia</taxon>
        <taxon>Lachnospirales</taxon>
        <taxon>Lachnospiraceae</taxon>
        <taxon>Moryella</taxon>
    </lineage>
</organism>
<keyword evidence="2" id="KW-0663">Pyridoxal phosphate</keyword>
<evidence type="ECO:0000256" key="5">
    <source>
        <dbReference type="ARBA" id="ARBA00023163"/>
    </source>
</evidence>
<evidence type="ECO:0000256" key="6">
    <source>
        <dbReference type="SAM" id="MobiDB-lite"/>
    </source>
</evidence>
<dbReference type="PANTHER" id="PTHR46577">
    <property type="entry name" value="HTH-TYPE TRANSCRIPTIONAL REGULATORY PROTEIN GABR"/>
    <property type="match status" value="1"/>
</dbReference>
<dbReference type="GO" id="GO:0003700">
    <property type="term" value="F:DNA-binding transcription factor activity"/>
    <property type="evidence" value="ECO:0007669"/>
    <property type="project" value="InterPro"/>
</dbReference>
<dbReference type="InterPro" id="IPR051446">
    <property type="entry name" value="HTH_trans_reg/aminotransferase"/>
</dbReference>
<protein>
    <submittedName>
        <fullName evidence="8">GntR family transcriptional regulator/MocR family aminotransferase</fullName>
    </submittedName>
</protein>
<reference evidence="8" key="1">
    <citation type="submission" date="2023-07" db="EMBL/GenBank/DDBJ databases">
        <title>Genomic Encyclopedia of Type Strains, Phase IV (KMG-IV): sequencing the most valuable type-strain genomes for metagenomic binning, comparative biology and taxonomic classification.</title>
        <authorList>
            <person name="Goeker M."/>
        </authorList>
    </citation>
    <scope>NUCLEOTIDE SEQUENCE</scope>
    <source>
        <strain evidence="8">DSM 19659</strain>
    </source>
</reference>
<feature type="domain" description="HTH gntR-type" evidence="7">
    <location>
        <begin position="12"/>
        <end position="80"/>
    </location>
</feature>
<dbReference type="InterPro" id="IPR000524">
    <property type="entry name" value="Tscrpt_reg_HTH_GntR"/>
</dbReference>
<dbReference type="InterPro" id="IPR004839">
    <property type="entry name" value="Aminotransferase_I/II_large"/>
</dbReference>
<dbReference type="InterPro" id="IPR015424">
    <property type="entry name" value="PyrdxlP-dep_Trfase"/>
</dbReference>